<organism evidence="1">
    <name type="scientific">marine sediment metagenome</name>
    <dbReference type="NCBI Taxonomy" id="412755"/>
    <lineage>
        <taxon>unclassified sequences</taxon>
        <taxon>metagenomes</taxon>
        <taxon>ecological metagenomes</taxon>
    </lineage>
</organism>
<name>X0W0G8_9ZZZZ</name>
<sequence length="113" mass="12785">LTAIRKGSTITQDRDLARVFSHRPTLVSISHDAGIDRIRHDGTVPGFLYRIAEDLRPGDVYPHPHSSMGAGKEWLTSRELRVILVGPTEIVEQERLTQKEIEALRTMLQMRDG</sequence>
<feature type="non-terminal residue" evidence="1">
    <location>
        <position position="1"/>
    </location>
</feature>
<evidence type="ECO:0000313" key="1">
    <source>
        <dbReference type="EMBL" id="GAG23995.1"/>
    </source>
</evidence>
<dbReference type="AlphaFoldDB" id="X0W0G8"/>
<comment type="caution">
    <text evidence="1">The sequence shown here is derived from an EMBL/GenBank/DDBJ whole genome shotgun (WGS) entry which is preliminary data.</text>
</comment>
<gene>
    <name evidence="1" type="ORF">S01H1_53416</name>
</gene>
<accession>X0W0G8</accession>
<protein>
    <submittedName>
        <fullName evidence="1">Uncharacterized protein</fullName>
    </submittedName>
</protein>
<proteinExistence type="predicted"/>
<reference evidence="1" key="1">
    <citation type="journal article" date="2014" name="Front. Microbiol.">
        <title>High frequency of phylogenetically diverse reductive dehalogenase-homologous genes in deep subseafloor sedimentary metagenomes.</title>
        <authorList>
            <person name="Kawai M."/>
            <person name="Futagami T."/>
            <person name="Toyoda A."/>
            <person name="Takaki Y."/>
            <person name="Nishi S."/>
            <person name="Hori S."/>
            <person name="Arai W."/>
            <person name="Tsubouchi T."/>
            <person name="Morono Y."/>
            <person name="Uchiyama I."/>
            <person name="Ito T."/>
            <person name="Fujiyama A."/>
            <person name="Inagaki F."/>
            <person name="Takami H."/>
        </authorList>
    </citation>
    <scope>NUCLEOTIDE SEQUENCE</scope>
    <source>
        <strain evidence="1">Expedition CK06-06</strain>
    </source>
</reference>
<dbReference type="EMBL" id="BARS01034592">
    <property type="protein sequence ID" value="GAG23995.1"/>
    <property type="molecule type" value="Genomic_DNA"/>
</dbReference>